<dbReference type="Proteomes" id="UP000218387">
    <property type="component" value="Chromosome"/>
</dbReference>
<dbReference type="GO" id="GO:0016020">
    <property type="term" value="C:membrane"/>
    <property type="evidence" value="ECO:0007669"/>
    <property type="project" value="InterPro"/>
</dbReference>
<name>A0A4V1GM90_EUBML</name>
<dbReference type="GO" id="GO:0000155">
    <property type="term" value="F:phosphorelay sensor kinase activity"/>
    <property type="evidence" value="ECO:0007669"/>
    <property type="project" value="InterPro"/>
</dbReference>
<keyword evidence="1" id="KW-0812">Transmembrane</keyword>
<evidence type="ECO:0000256" key="1">
    <source>
        <dbReference type="SAM" id="Phobius"/>
    </source>
</evidence>
<dbReference type="InterPro" id="IPR036890">
    <property type="entry name" value="HATPase_C_sf"/>
</dbReference>
<dbReference type="PANTHER" id="PTHR34220:SF7">
    <property type="entry name" value="SENSOR HISTIDINE KINASE YPDA"/>
    <property type="match status" value="1"/>
</dbReference>
<sequence length="499" mass="56385">MSSKPIKKPAEKTVYFACLAVMLILIAFMGLHGLVTGQVENARVHTELSMSLVDQDVDSLPSGIYITSVFTNLKDDVSYSPLQIFSISVLSTAVLVFCLVYLLVLMISRVKNYSNMILGAVVFLIVRMFSVDMAVTLEALFGLPFNTTLAVIFYGATLDACFLLCLTVEEQTKGRIRLRTVVILAVYYAAVLAAIALVSKNSQTLYLEQHIRLGMFYPLIYMYARLYCLVEEKIPHIRPALVGYASIIVGLFADTMYLSGWATADMYMLYPVTLCLLLMCMIYIYYQRVIEIRQQEAIRIANLYKEMEQKSADMMVSQLQPHFMFNTLQAIQVLARRDTRLADKVIFTFSNYLRSNLDFVKINQPVPFEKALVPVQCYVDIEKIRFKNRFDAVYDIEATDFSVPPLCIQPLVENAVKHGVCRKPEGGTVTLSTREHPDHYEVVITDDGVGFDTEKLSEKKDGGIYNARFQLTHMLDAVLVIESVPGQGTVQRVKIPKKE</sequence>
<reference evidence="4 5" key="1">
    <citation type="submission" date="2018-05" db="EMBL/GenBank/DDBJ databases">
        <title>Genome comparison of Eubacterium sp.</title>
        <authorList>
            <person name="Feng Y."/>
            <person name="Sanchez-Andrea I."/>
            <person name="Stams A.J.M."/>
            <person name="De Vos W.M."/>
        </authorList>
    </citation>
    <scope>NUCLEOTIDE SEQUENCE [LARGE SCALE GENOMIC DNA]</scope>
    <source>
        <strain evidence="4 5">YI</strain>
    </source>
</reference>
<dbReference type="Pfam" id="PF06580">
    <property type="entry name" value="His_kinase"/>
    <property type="match status" value="1"/>
</dbReference>
<evidence type="ECO:0000259" key="2">
    <source>
        <dbReference type="Pfam" id="PF02518"/>
    </source>
</evidence>
<feature type="transmembrane region" description="Helical" evidence="1">
    <location>
        <begin position="180"/>
        <end position="199"/>
    </location>
</feature>
<feature type="domain" description="Histidine kinase/HSP90-like ATPase" evidence="2">
    <location>
        <begin position="407"/>
        <end position="498"/>
    </location>
</feature>
<evidence type="ECO:0000313" key="5">
    <source>
        <dbReference type="Proteomes" id="UP000218387"/>
    </source>
</evidence>
<dbReference type="KEGG" id="emt:CPZ25_014315"/>
<feature type="transmembrane region" description="Helical" evidence="1">
    <location>
        <begin position="149"/>
        <end position="168"/>
    </location>
</feature>
<dbReference type="RefSeq" id="WP_096919058.1">
    <property type="nucleotide sequence ID" value="NZ_CP029487.1"/>
</dbReference>
<feature type="transmembrane region" description="Helical" evidence="1">
    <location>
        <begin position="241"/>
        <end position="262"/>
    </location>
</feature>
<keyword evidence="1" id="KW-0472">Membrane</keyword>
<feature type="domain" description="Signal transduction histidine kinase internal region" evidence="3">
    <location>
        <begin position="314"/>
        <end position="390"/>
    </location>
</feature>
<dbReference type="PANTHER" id="PTHR34220">
    <property type="entry name" value="SENSOR HISTIDINE KINASE YPDA"/>
    <property type="match status" value="1"/>
</dbReference>
<dbReference type="EMBL" id="CP029487">
    <property type="protein sequence ID" value="QCT72456.1"/>
    <property type="molecule type" value="Genomic_DNA"/>
</dbReference>
<accession>A0A4V1GM90</accession>
<feature type="transmembrane region" description="Helical" evidence="1">
    <location>
        <begin position="211"/>
        <end position="229"/>
    </location>
</feature>
<dbReference type="InterPro" id="IPR050640">
    <property type="entry name" value="Bact_2-comp_sensor_kinase"/>
</dbReference>
<keyword evidence="1" id="KW-1133">Transmembrane helix</keyword>
<dbReference type="Gene3D" id="3.30.565.10">
    <property type="entry name" value="Histidine kinase-like ATPase, C-terminal domain"/>
    <property type="match status" value="1"/>
</dbReference>
<dbReference type="InterPro" id="IPR003594">
    <property type="entry name" value="HATPase_dom"/>
</dbReference>
<feature type="transmembrane region" description="Helical" evidence="1">
    <location>
        <begin position="12"/>
        <end position="35"/>
    </location>
</feature>
<feature type="transmembrane region" description="Helical" evidence="1">
    <location>
        <begin position="82"/>
        <end position="104"/>
    </location>
</feature>
<evidence type="ECO:0000313" key="4">
    <source>
        <dbReference type="EMBL" id="QCT72456.1"/>
    </source>
</evidence>
<proteinExistence type="predicted"/>
<keyword evidence="5" id="KW-1185">Reference proteome</keyword>
<protein>
    <submittedName>
        <fullName evidence="4">Uncharacterized protein</fullName>
    </submittedName>
</protein>
<dbReference type="Pfam" id="PF02518">
    <property type="entry name" value="HATPase_c"/>
    <property type="match status" value="1"/>
</dbReference>
<dbReference type="AlphaFoldDB" id="A0A4V1GM90"/>
<feature type="transmembrane region" description="Helical" evidence="1">
    <location>
        <begin position="116"/>
        <end position="137"/>
    </location>
</feature>
<evidence type="ECO:0000259" key="3">
    <source>
        <dbReference type="Pfam" id="PF06580"/>
    </source>
</evidence>
<dbReference type="InterPro" id="IPR010559">
    <property type="entry name" value="Sig_transdc_His_kin_internal"/>
</dbReference>
<gene>
    <name evidence="4" type="ORF">CPZ25_014315</name>
</gene>
<feature type="transmembrane region" description="Helical" evidence="1">
    <location>
        <begin position="268"/>
        <end position="286"/>
    </location>
</feature>
<dbReference type="SUPFAM" id="SSF55874">
    <property type="entry name" value="ATPase domain of HSP90 chaperone/DNA topoisomerase II/histidine kinase"/>
    <property type="match status" value="1"/>
</dbReference>
<organism evidence="4 5">
    <name type="scientific">Eubacterium maltosivorans</name>
    <dbReference type="NCBI Taxonomy" id="2041044"/>
    <lineage>
        <taxon>Bacteria</taxon>
        <taxon>Bacillati</taxon>
        <taxon>Bacillota</taxon>
        <taxon>Clostridia</taxon>
        <taxon>Eubacteriales</taxon>
        <taxon>Eubacteriaceae</taxon>
        <taxon>Eubacterium</taxon>
    </lineage>
</organism>